<feature type="region of interest" description="Disordered" evidence="1">
    <location>
        <begin position="162"/>
        <end position="188"/>
    </location>
</feature>
<dbReference type="InterPro" id="IPR021109">
    <property type="entry name" value="Peptidase_aspartic_dom_sf"/>
</dbReference>
<sequence length="473" mass="52973">MSYFLIGLADETLTIRLGEEAPVTFAEVLQKAKKVIDGQELLRTKTGRPEKQVDQKKPGQVKWRADVRSKDKGPSSSSSRTEYRRTESGPTRSRPFERYTPTTIPISEMLTNIEESGMEKLLKRPEKLRGDPEKCNKDNCWELKRQIEELIQDGYFKKFVGKPRSNSVEKKEERKRSRTPPRRDDRPAVINTIFGGPSGGQFGNKRNKLARGTRREVCIIREQKPTCPITFGDADLEGVHLPHNDALVIAPLIDHILVRRVLIDGGASANIWSLPTYLALGWTRSQLKKSPTPLVGFSGESVSPEGCIDLSVTIGQDATQVTQMAEFVVIDDKSAYNAIFGRPIIHSFWAVSSTLHQVLKYSTSNGVGTVRGEQKTSRKCYASTLKGFAVCTLEEQTNRGKLQGSEADLPKKSKRQFSPPTEELELVPLLSPEKHVNIGTKLEATDRKELINFLRSNSDVFAWSHEDMPGIDP</sequence>
<feature type="region of interest" description="Disordered" evidence="1">
    <location>
        <begin position="400"/>
        <end position="420"/>
    </location>
</feature>
<gene>
    <name evidence="3" type="primary">LOC111022006</name>
</gene>
<feature type="region of interest" description="Disordered" evidence="1">
    <location>
        <begin position="43"/>
        <end position="102"/>
    </location>
</feature>
<dbReference type="AlphaFoldDB" id="A0A6J1DPX9"/>
<dbReference type="Gene3D" id="2.40.70.10">
    <property type="entry name" value="Acid Proteases"/>
    <property type="match status" value="1"/>
</dbReference>
<feature type="compositionally biased region" description="Basic and acidic residues" evidence="1">
    <location>
        <begin position="43"/>
        <end position="73"/>
    </location>
</feature>
<dbReference type="Proteomes" id="UP000504603">
    <property type="component" value="Unplaced"/>
</dbReference>
<name>A0A6J1DPX9_MOMCH</name>
<organism evidence="2 3">
    <name type="scientific">Momordica charantia</name>
    <name type="common">Bitter gourd</name>
    <name type="synonym">Balsam pear</name>
    <dbReference type="NCBI Taxonomy" id="3673"/>
    <lineage>
        <taxon>Eukaryota</taxon>
        <taxon>Viridiplantae</taxon>
        <taxon>Streptophyta</taxon>
        <taxon>Embryophyta</taxon>
        <taxon>Tracheophyta</taxon>
        <taxon>Spermatophyta</taxon>
        <taxon>Magnoliopsida</taxon>
        <taxon>eudicotyledons</taxon>
        <taxon>Gunneridae</taxon>
        <taxon>Pentapetalae</taxon>
        <taxon>rosids</taxon>
        <taxon>fabids</taxon>
        <taxon>Cucurbitales</taxon>
        <taxon>Cucurbitaceae</taxon>
        <taxon>Momordiceae</taxon>
        <taxon>Momordica</taxon>
    </lineage>
</organism>
<dbReference type="PANTHER" id="PTHR33240:SF15">
    <property type="entry name" value="GAG-PRO-LIKE PROTEIN"/>
    <property type="match status" value="1"/>
</dbReference>
<protein>
    <submittedName>
        <fullName evidence="3">Uncharacterized protein LOC111022006</fullName>
    </submittedName>
</protein>
<dbReference type="CDD" id="cd00303">
    <property type="entry name" value="retropepsin_like"/>
    <property type="match status" value="1"/>
</dbReference>
<dbReference type="OrthoDB" id="2919534at2759"/>
<keyword evidence="2" id="KW-1185">Reference proteome</keyword>
<dbReference type="KEGG" id="mcha:111022006"/>
<evidence type="ECO:0000313" key="3">
    <source>
        <dbReference type="RefSeq" id="XP_022154846.1"/>
    </source>
</evidence>
<feature type="compositionally biased region" description="Basic and acidic residues" evidence="1">
    <location>
        <begin position="167"/>
        <end position="187"/>
    </location>
</feature>
<evidence type="ECO:0000313" key="2">
    <source>
        <dbReference type="Proteomes" id="UP000504603"/>
    </source>
</evidence>
<accession>A0A6J1DPX9</accession>
<dbReference type="PANTHER" id="PTHR33240">
    <property type="entry name" value="OS08G0508500 PROTEIN"/>
    <property type="match status" value="1"/>
</dbReference>
<dbReference type="GeneID" id="111022006"/>
<reference evidence="3" key="1">
    <citation type="submission" date="2025-08" db="UniProtKB">
        <authorList>
            <consortium name="RefSeq"/>
        </authorList>
    </citation>
    <scope>IDENTIFICATION</scope>
    <source>
        <strain evidence="3">OHB3-1</strain>
    </source>
</reference>
<proteinExistence type="predicted"/>
<dbReference type="RefSeq" id="XP_022154846.1">
    <property type="nucleotide sequence ID" value="XM_022299154.1"/>
</dbReference>
<evidence type="ECO:0000256" key="1">
    <source>
        <dbReference type="SAM" id="MobiDB-lite"/>
    </source>
</evidence>